<comment type="subcellular location">
    <subcellularLocation>
        <location evidence="1 15">Nucleus</location>
    </subcellularLocation>
</comment>
<evidence type="ECO:0000256" key="4">
    <source>
        <dbReference type="ARBA" id="ARBA00022763"/>
    </source>
</evidence>
<evidence type="ECO:0000313" key="18">
    <source>
        <dbReference type="Proteomes" id="UP000256328"/>
    </source>
</evidence>
<name>A0A3D8TAH8_9HELO</name>
<evidence type="ECO:0000256" key="2">
    <source>
        <dbReference type="ARBA" id="ARBA00007519"/>
    </source>
</evidence>
<evidence type="ECO:0000259" key="16">
    <source>
        <dbReference type="SMART" id="SM00382"/>
    </source>
</evidence>
<evidence type="ECO:0000256" key="3">
    <source>
        <dbReference type="ARBA" id="ARBA00022741"/>
    </source>
</evidence>
<dbReference type="FunFam" id="2.40.50.360:FF:000002">
    <property type="entry name" value="RuvB-like helicase"/>
    <property type="match status" value="1"/>
</dbReference>
<keyword evidence="5 15" id="KW-0378">Hydrolase</keyword>
<comment type="similarity">
    <text evidence="2 15">Belongs to the RuvB family.</text>
</comment>
<keyword evidence="11 15" id="KW-0804">Transcription</keyword>
<evidence type="ECO:0000256" key="15">
    <source>
        <dbReference type="RuleBase" id="RU363048"/>
    </source>
</evidence>
<dbReference type="Pfam" id="PF06068">
    <property type="entry name" value="TIP49"/>
    <property type="match status" value="1"/>
</dbReference>
<dbReference type="EC" id="3.6.4.12" evidence="15"/>
<evidence type="ECO:0000256" key="14">
    <source>
        <dbReference type="ARBA" id="ARBA00047995"/>
    </source>
</evidence>
<dbReference type="GO" id="GO:0000812">
    <property type="term" value="C:Swr1 complex"/>
    <property type="evidence" value="ECO:0007669"/>
    <property type="project" value="UniProtKB-ARBA"/>
</dbReference>
<keyword evidence="4 15" id="KW-0227">DNA damage</keyword>
<evidence type="ECO:0000313" key="17">
    <source>
        <dbReference type="EMBL" id="RDW95341.1"/>
    </source>
</evidence>
<dbReference type="EMBL" id="PDLN01000001">
    <property type="protein sequence ID" value="RDW95341.1"/>
    <property type="molecule type" value="Genomic_DNA"/>
</dbReference>
<evidence type="ECO:0000256" key="6">
    <source>
        <dbReference type="ARBA" id="ARBA00022806"/>
    </source>
</evidence>
<dbReference type="AlphaFoldDB" id="A0A3D8TAH8"/>
<evidence type="ECO:0000256" key="12">
    <source>
        <dbReference type="ARBA" id="ARBA00023204"/>
    </source>
</evidence>
<dbReference type="Gene3D" id="1.10.8.60">
    <property type="match status" value="1"/>
</dbReference>
<feature type="domain" description="AAA+ ATPase" evidence="16">
    <location>
        <begin position="68"/>
        <end position="385"/>
    </location>
</feature>
<dbReference type="Gene3D" id="3.40.50.300">
    <property type="entry name" value="P-loop containing nucleotide triphosphate hydrolases"/>
    <property type="match status" value="1"/>
</dbReference>
<evidence type="ECO:0000256" key="8">
    <source>
        <dbReference type="ARBA" id="ARBA00022853"/>
    </source>
</evidence>
<sequence>MAAQITTVSEGKELRGLNLIAAHSHIRGLGVDPDTLEPRSSSQGLVGQEKARKAAAVILQMAKEGKIAGRAVLIAGPPSTGKTAIAMGMAQSLGSDVPFTMLASSEIFSLEMSKTEALTQAFRKSIGVRIKEESEMIEGEVVEIQTDRSVTGGAKQGKLTIKTTDMETIYDMGSKMIDSMTKERVMAGDIISIDKASGKITKLGRSYAKSRDYDAMGVDTKFLQCPDGELQKRKEVVHTVSLHEIDVINSRTQGFLALFSGDTGEIRSEVRDQINTKVAEWKEEGKAEIVPGVLFIDEVHMLDIECFSYINRALEDELAPIVIMASNRGNSRIRGTNYRSPHGLPLDFLDRVVIVSTHAYQGEEIQQILAIRAAEEEVDVTPDALALLTKIGQEAGLRYASNLITTSQLVCAKRKAKQVSIEDVQRSFQLFYDPTRSVKFVQDFEKRLIGDEGFVNLSVTNGHGDAMELS</sequence>
<dbReference type="SMART" id="SM00382">
    <property type="entry name" value="AAA"/>
    <property type="match status" value="1"/>
</dbReference>
<dbReference type="FunFam" id="3.40.50.300:FF:002221">
    <property type="entry name" value="RuvB-like 2"/>
    <property type="match status" value="2"/>
</dbReference>
<dbReference type="OrthoDB" id="10060499at2759"/>
<comment type="caution">
    <text evidence="17">The sequence shown here is derived from an EMBL/GenBank/DDBJ whole genome shotgun (WGS) entry which is preliminary data.</text>
</comment>
<keyword evidence="10" id="KW-0010">Activator</keyword>
<reference evidence="17 18" key="1">
    <citation type="journal article" date="2018" name="IMA Fungus">
        <title>IMA Genome-F 9: Draft genome sequence of Annulohypoxylon stygium, Aspergillus mulundensis, Berkeleyomyces basicola (syn. Thielaviopsis basicola), Ceratocystis smalleyi, two Cercospora beticola strains, Coleophoma cylindrospora, Fusarium fracticaudum, Phialophora cf. hyalina, and Morchella septimelata.</title>
        <authorList>
            <person name="Wingfield B.D."/>
            <person name="Bills G.F."/>
            <person name="Dong Y."/>
            <person name="Huang W."/>
            <person name="Nel W.J."/>
            <person name="Swalarsk-Parry B.S."/>
            <person name="Vaghefi N."/>
            <person name="Wilken P.M."/>
            <person name="An Z."/>
            <person name="de Beer Z.W."/>
            <person name="De Vos L."/>
            <person name="Chen L."/>
            <person name="Duong T.A."/>
            <person name="Gao Y."/>
            <person name="Hammerbacher A."/>
            <person name="Kikkert J.R."/>
            <person name="Li Y."/>
            <person name="Li H."/>
            <person name="Li K."/>
            <person name="Li Q."/>
            <person name="Liu X."/>
            <person name="Ma X."/>
            <person name="Naidoo K."/>
            <person name="Pethybridge S.J."/>
            <person name="Sun J."/>
            <person name="Steenkamp E.T."/>
            <person name="van der Nest M.A."/>
            <person name="van Wyk S."/>
            <person name="Wingfield M.J."/>
            <person name="Xiong C."/>
            <person name="Yue Q."/>
            <person name="Zhang X."/>
        </authorList>
    </citation>
    <scope>NUCLEOTIDE SEQUENCE [LARGE SCALE GENOMIC DNA]</scope>
    <source>
        <strain evidence="17 18">BP5796</strain>
    </source>
</reference>
<dbReference type="FunFam" id="1.10.8.60:FF:000010">
    <property type="entry name" value="RuvB-like helicase"/>
    <property type="match status" value="1"/>
</dbReference>
<protein>
    <recommendedName>
        <fullName evidence="15">RuvB-like helicase</fullName>
        <ecNumber evidence="15">3.6.4.12</ecNumber>
    </recommendedName>
</protein>
<dbReference type="SUPFAM" id="SSF52540">
    <property type="entry name" value="P-loop containing nucleoside triphosphate hydrolases"/>
    <property type="match status" value="1"/>
</dbReference>
<keyword evidence="8 15" id="KW-0156">Chromatin regulator</keyword>
<keyword evidence="12 15" id="KW-0234">DNA repair</keyword>
<keyword evidence="7 15" id="KW-0067">ATP-binding</keyword>
<evidence type="ECO:0000256" key="13">
    <source>
        <dbReference type="ARBA" id="ARBA00023242"/>
    </source>
</evidence>
<dbReference type="InterPro" id="IPR003593">
    <property type="entry name" value="AAA+_ATPase"/>
</dbReference>
<gene>
    <name evidence="17" type="ORF">BP5796_01104</name>
</gene>
<dbReference type="GO" id="GO:0003678">
    <property type="term" value="F:DNA helicase activity"/>
    <property type="evidence" value="ECO:0007669"/>
    <property type="project" value="UniProtKB-EC"/>
</dbReference>
<keyword evidence="9 15" id="KW-0805">Transcription regulation</keyword>
<proteinExistence type="inferred from homology"/>
<evidence type="ECO:0000256" key="5">
    <source>
        <dbReference type="ARBA" id="ARBA00022801"/>
    </source>
</evidence>
<dbReference type="GO" id="GO:0031011">
    <property type="term" value="C:Ino80 complex"/>
    <property type="evidence" value="ECO:0007669"/>
    <property type="project" value="UniProtKB-ARBA"/>
</dbReference>
<dbReference type="InterPro" id="IPR027417">
    <property type="entry name" value="P-loop_NTPase"/>
</dbReference>
<dbReference type="InterPro" id="IPR041048">
    <property type="entry name" value="RuvB-like_C"/>
</dbReference>
<accession>A0A3D8TAH8</accession>
<dbReference type="GO" id="GO:0016887">
    <property type="term" value="F:ATP hydrolysis activity"/>
    <property type="evidence" value="ECO:0007669"/>
    <property type="project" value="RHEA"/>
</dbReference>
<dbReference type="Pfam" id="PF17856">
    <property type="entry name" value="TIP49_C"/>
    <property type="match status" value="1"/>
</dbReference>
<dbReference type="GO" id="GO:0006325">
    <property type="term" value="P:chromatin organization"/>
    <property type="evidence" value="ECO:0007669"/>
    <property type="project" value="UniProtKB-KW"/>
</dbReference>
<dbReference type="InterPro" id="IPR010339">
    <property type="entry name" value="TIP49_P-loop"/>
</dbReference>
<evidence type="ECO:0000256" key="10">
    <source>
        <dbReference type="ARBA" id="ARBA00023159"/>
    </source>
</evidence>
<dbReference type="GO" id="GO:0005524">
    <property type="term" value="F:ATP binding"/>
    <property type="evidence" value="ECO:0007669"/>
    <property type="project" value="UniProtKB-KW"/>
</dbReference>
<dbReference type="Gene3D" id="2.40.50.360">
    <property type="entry name" value="RuvB-like helicase, domain II"/>
    <property type="match status" value="1"/>
</dbReference>
<comment type="catalytic activity">
    <reaction evidence="14 15">
        <text>ATP + H2O = ADP + phosphate + H(+)</text>
        <dbReference type="Rhea" id="RHEA:13065"/>
        <dbReference type="ChEBI" id="CHEBI:15377"/>
        <dbReference type="ChEBI" id="CHEBI:15378"/>
        <dbReference type="ChEBI" id="CHEBI:30616"/>
        <dbReference type="ChEBI" id="CHEBI:43474"/>
        <dbReference type="ChEBI" id="CHEBI:456216"/>
        <dbReference type="EC" id="3.6.4.12"/>
    </reaction>
</comment>
<dbReference type="InterPro" id="IPR042487">
    <property type="entry name" value="RuvBL1/2_DNA/RNA_bd_dom"/>
</dbReference>
<evidence type="ECO:0000256" key="1">
    <source>
        <dbReference type="ARBA" id="ARBA00004123"/>
    </source>
</evidence>
<keyword evidence="3 15" id="KW-0547">Nucleotide-binding</keyword>
<dbReference type="GO" id="GO:0006281">
    <property type="term" value="P:DNA repair"/>
    <property type="evidence" value="ECO:0007669"/>
    <property type="project" value="UniProtKB-KW"/>
</dbReference>
<organism evidence="17 18">
    <name type="scientific">Coleophoma crateriformis</name>
    <dbReference type="NCBI Taxonomy" id="565419"/>
    <lineage>
        <taxon>Eukaryota</taxon>
        <taxon>Fungi</taxon>
        <taxon>Dikarya</taxon>
        <taxon>Ascomycota</taxon>
        <taxon>Pezizomycotina</taxon>
        <taxon>Leotiomycetes</taxon>
        <taxon>Helotiales</taxon>
        <taxon>Dermateaceae</taxon>
        <taxon>Coleophoma</taxon>
    </lineage>
</organism>
<dbReference type="InterPro" id="IPR027238">
    <property type="entry name" value="RuvB-like"/>
</dbReference>
<evidence type="ECO:0000256" key="11">
    <source>
        <dbReference type="ARBA" id="ARBA00023163"/>
    </source>
</evidence>
<evidence type="ECO:0000256" key="9">
    <source>
        <dbReference type="ARBA" id="ARBA00023015"/>
    </source>
</evidence>
<comment type="function">
    <text evidence="15">DNA helicase participates in several chromatin remodeling complexes, including the SWR1 and the INO80 complexes.</text>
</comment>
<evidence type="ECO:0000256" key="7">
    <source>
        <dbReference type="ARBA" id="ARBA00022840"/>
    </source>
</evidence>
<dbReference type="Proteomes" id="UP000256328">
    <property type="component" value="Unassembled WGS sequence"/>
</dbReference>
<dbReference type="PANTHER" id="PTHR11093">
    <property type="entry name" value="RUVB-RELATED REPTIN AND PONTIN"/>
    <property type="match status" value="1"/>
</dbReference>
<keyword evidence="13 15" id="KW-0539">Nucleus</keyword>
<keyword evidence="6 15" id="KW-0347">Helicase</keyword>
<keyword evidence="18" id="KW-1185">Reference proteome</keyword>